<evidence type="ECO:0008006" key="4">
    <source>
        <dbReference type="Google" id="ProtNLM"/>
    </source>
</evidence>
<feature type="compositionally biased region" description="Basic and acidic residues" evidence="1">
    <location>
        <begin position="29"/>
        <end position="62"/>
    </location>
</feature>
<feature type="compositionally biased region" description="Basic and acidic residues" evidence="1">
    <location>
        <begin position="239"/>
        <end position="257"/>
    </location>
</feature>
<dbReference type="EMBL" id="CP022674">
    <property type="protein sequence ID" value="AXI28754.1"/>
    <property type="molecule type" value="Genomic_DNA"/>
</dbReference>
<gene>
    <name evidence="2" type="ORF">CIB87_06930</name>
</gene>
<evidence type="ECO:0000256" key="1">
    <source>
        <dbReference type="SAM" id="MobiDB-lite"/>
    </source>
</evidence>
<evidence type="ECO:0000313" key="2">
    <source>
        <dbReference type="EMBL" id="AXI28754.1"/>
    </source>
</evidence>
<feature type="compositionally biased region" description="Polar residues" evidence="1">
    <location>
        <begin position="103"/>
        <end position="117"/>
    </location>
</feature>
<protein>
    <recommendedName>
        <fullName evidence="4">Lipoprotein</fullName>
    </recommendedName>
</protein>
<evidence type="ECO:0000313" key="3">
    <source>
        <dbReference type="Proteomes" id="UP000253834"/>
    </source>
</evidence>
<name>A0AA86LT85_PRIMG</name>
<dbReference type="RefSeq" id="WP_114894979.1">
    <property type="nucleotide sequence ID" value="NZ_CP022674.1"/>
</dbReference>
<feature type="region of interest" description="Disordered" evidence="1">
    <location>
        <begin position="29"/>
        <end position="122"/>
    </location>
</feature>
<sequence>MKKGSFILGISLLLCVGSLTGCGFLGEKEAATSSQEIKENVTKKNVEAKEESNEAIKKKEPQDNATEESDKETNKVTEKEKDSSKPGDKQKEDSTKAADKTESAPSQVDWGSTWSRNIDTDPAGIDITNLKGDTFKFKLNANHFDNPEDVSTGIVSAGDVEGTAKIKGNVATQITDDIDGGCMITMTNYTSYIAVKIQPSCTSSGGGVGVYYDGKYQKGDIVSQEENIDDNTTSEDAEQEKQDQEKSEKSSKEEIPSEKAQNLLTHEEAEQRVKEFLSLSMNNMFYVYDGDTPEGSYSIRVYQYQEETADSTEHEAFYGFYTVNPQTGEVADAYADLKESN</sequence>
<reference evidence="2 3" key="1">
    <citation type="submission" date="2017-07" db="EMBL/GenBank/DDBJ databases">
        <title>Isolation and development of strain Bacillus megaterium SR7 for enhanced growth and metabolite production under supercritical carbon dioxide.</title>
        <authorList>
            <person name="Freedman A.J.E."/>
            <person name="Peet K.C."/>
            <person name="Boock J.T."/>
            <person name="Penn K."/>
            <person name="Prather K.L.J."/>
            <person name="Thompson J.R."/>
        </authorList>
    </citation>
    <scope>NUCLEOTIDE SEQUENCE [LARGE SCALE GENOMIC DNA]</scope>
    <source>
        <strain evidence="2 3">SR7</strain>
    </source>
</reference>
<accession>A0AA86LT85</accession>
<proteinExistence type="predicted"/>
<dbReference type="PROSITE" id="PS51257">
    <property type="entry name" value="PROKAR_LIPOPROTEIN"/>
    <property type="match status" value="1"/>
</dbReference>
<feature type="compositionally biased region" description="Acidic residues" evidence="1">
    <location>
        <begin position="226"/>
        <end position="238"/>
    </location>
</feature>
<dbReference type="AlphaFoldDB" id="A0AA86LT85"/>
<feature type="compositionally biased region" description="Basic and acidic residues" evidence="1">
    <location>
        <begin position="71"/>
        <end position="102"/>
    </location>
</feature>
<dbReference type="Proteomes" id="UP000253834">
    <property type="component" value="Chromosome"/>
</dbReference>
<organism evidence="2 3">
    <name type="scientific">Priestia megaterium</name>
    <name type="common">Bacillus megaterium</name>
    <dbReference type="NCBI Taxonomy" id="1404"/>
    <lineage>
        <taxon>Bacteria</taxon>
        <taxon>Bacillati</taxon>
        <taxon>Bacillota</taxon>
        <taxon>Bacilli</taxon>
        <taxon>Bacillales</taxon>
        <taxon>Bacillaceae</taxon>
        <taxon>Priestia</taxon>
    </lineage>
</organism>
<feature type="region of interest" description="Disordered" evidence="1">
    <location>
        <begin position="221"/>
        <end position="266"/>
    </location>
</feature>